<feature type="compositionally biased region" description="Basic and acidic residues" evidence="11">
    <location>
        <begin position="68"/>
        <end position="85"/>
    </location>
</feature>
<sequence>MFSSTKLQFGQMGRFKAVGRRREKSTALRYSTARVAIAAATEIEIEIETTPYEKSRQLHAVPRRRETKAREHTQPANRQDRHAEAPQEETNMSPSESSSSGIAGRCPVDHETRSLWGLLGGGKKDHGKLPSGAATTTAATTAASRETAKPASLEEAARHAQTPLPGQRLPLSTHRAESTIPRGSGSSEPPAHQVRWDGPNEHKNENKHEKGGSSTANWVYPSEQQVFNAMKRKGWKGIEEESIPSFLQIHNSVNERSWKKVLEWEKHGSSNSSNNSNNNKIELSRFEGRPRDLTPKAWFLSALGIRDKPFDRHDWYVVNASENGGTERRYVLDFYMVGDAGPGHRDFGHGQGEALPRVEIDVRPALDTPEAFGRRGIRLLREAFPGIAREWDDRRRAGGGPSAVSSAASNPGATDARLPGTKI</sequence>
<feature type="compositionally biased region" description="Low complexity" evidence="11">
    <location>
        <begin position="402"/>
        <end position="413"/>
    </location>
</feature>
<dbReference type="OrthoDB" id="4243at2759"/>
<dbReference type="GO" id="GO:0005743">
    <property type="term" value="C:mitochondrial inner membrane"/>
    <property type="evidence" value="ECO:0007669"/>
    <property type="project" value="UniProtKB-SubCell"/>
</dbReference>
<comment type="subcellular location">
    <subcellularLocation>
        <location evidence="1 10">Mitochondrion inner membrane</location>
    </subcellularLocation>
</comment>
<protein>
    <recommendedName>
        <fullName evidence="10">Holocytochrome c-type synthase</fullName>
        <ecNumber evidence="10">4.4.1.17</ecNumber>
    </recommendedName>
</protein>
<dbReference type="GO" id="GO:0046872">
    <property type="term" value="F:metal ion binding"/>
    <property type="evidence" value="ECO:0007669"/>
    <property type="project" value="UniProtKB-KW"/>
</dbReference>
<comment type="catalytic activity">
    <reaction evidence="10">
        <text>holo-[cytochrome c] = apo-[cytochrome c] + heme b</text>
        <dbReference type="Rhea" id="RHEA:22648"/>
        <dbReference type="Rhea" id="RHEA-COMP:10725"/>
        <dbReference type="Rhea" id="RHEA-COMP:10726"/>
        <dbReference type="ChEBI" id="CHEBI:29950"/>
        <dbReference type="ChEBI" id="CHEBI:60344"/>
        <dbReference type="ChEBI" id="CHEBI:83739"/>
        <dbReference type="EC" id="4.4.1.17"/>
    </reaction>
</comment>
<dbReference type="PANTHER" id="PTHR12743">
    <property type="entry name" value="CYTOCHROME C1 HEME LYASE"/>
    <property type="match status" value="1"/>
</dbReference>
<keyword evidence="4 10" id="KW-0479">Metal-binding</keyword>
<evidence type="ECO:0000256" key="3">
    <source>
        <dbReference type="ARBA" id="ARBA00022617"/>
    </source>
</evidence>
<keyword evidence="7 10" id="KW-0496">Mitochondrion</keyword>
<evidence type="ECO:0000256" key="10">
    <source>
        <dbReference type="RuleBase" id="RU363130"/>
    </source>
</evidence>
<evidence type="ECO:0000313" key="13">
    <source>
        <dbReference type="Proteomes" id="UP000291116"/>
    </source>
</evidence>
<proteinExistence type="inferred from homology"/>
<dbReference type="PROSITE" id="PS00821">
    <property type="entry name" value="CYTO_HEME_LYASE_1"/>
    <property type="match status" value="1"/>
</dbReference>
<accession>A0A448ZDV1</accession>
<evidence type="ECO:0000256" key="9">
    <source>
        <dbReference type="ARBA" id="ARBA00023239"/>
    </source>
</evidence>
<dbReference type="EMBL" id="CAACVS010000264">
    <property type="protein sequence ID" value="VEU40201.1"/>
    <property type="molecule type" value="Genomic_DNA"/>
</dbReference>
<keyword evidence="9 10" id="KW-0456">Lyase</keyword>
<feature type="region of interest" description="Disordered" evidence="11">
    <location>
        <begin position="391"/>
        <end position="423"/>
    </location>
</feature>
<keyword evidence="5 10" id="KW-0999">Mitochondrion inner membrane</keyword>
<dbReference type="Pfam" id="PF01265">
    <property type="entry name" value="Cyto_heme_lyase"/>
    <property type="match status" value="1"/>
</dbReference>
<evidence type="ECO:0000256" key="2">
    <source>
        <dbReference type="ARBA" id="ARBA00007255"/>
    </source>
</evidence>
<keyword evidence="8 10" id="KW-0472">Membrane</keyword>
<organism evidence="12 13">
    <name type="scientific">Pseudo-nitzschia multistriata</name>
    <dbReference type="NCBI Taxonomy" id="183589"/>
    <lineage>
        <taxon>Eukaryota</taxon>
        <taxon>Sar</taxon>
        <taxon>Stramenopiles</taxon>
        <taxon>Ochrophyta</taxon>
        <taxon>Bacillariophyta</taxon>
        <taxon>Bacillariophyceae</taxon>
        <taxon>Bacillariophycidae</taxon>
        <taxon>Bacillariales</taxon>
        <taxon>Bacillariaceae</taxon>
        <taxon>Pseudo-nitzschia</taxon>
    </lineage>
</organism>
<dbReference type="Proteomes" id="UP000291116">
    <property type="component" value="Unassembled WGS sequence"/>
</dbReference>
<name>A0A448ZDV1_9STRA</name>
<dbReference type="PROSITE" id="PS00822">
    <property type="entry name" value="CYTO_HEME_LYASE_2"/>
    <property type="match status" value="1"/>
</dbReference>
<dbReference type="GO" id="GO:0004408">
    <property type="term" value="F:holocytochrome-c synthase activity"/>
    <property type="evidence" value="ECO:0007669"/>
    <property type="project" value="UniProtKB-EC"/>
</dbReference>
<dbReference type="PANTHER" id="PTHR12743:SF0">
    <property type="entry name" value="HOLOCYTOCHROME C-TYPE SYNTHASE"/>
    <property type="match status" value="1"/>
</dbReference>
<evidence type="ECO:0000256" key="4">
    <source>
        <dbReference type="ARBA" id="ARBA00022723"/>
    </source>
</evidence>
<feature type="compositionally biased region" description="Basic and acidic residues" evidence="11">
    <location>
        <begin position="194"/>
        <end position="211"/>
    </location>
</feature>
<evidence type="ECO:0000256" key="8">
    <source>
        <dbReference type="ARBA" id="ARBA00023136"/>
    </source>
</evidence>
<keyword evidence="13" id="KW-1185">Reference proteome</keyword>
<evidence type="ECO:0000256" key="1">
    <source>
        <dbReference type="ARBA" id="ARBA00004273"/>
    </source>
</evidence>
<dbReference type="EC" id="4.4.1.17" evidence="10"/>
<dbReference type="InterPro" id="IPR000511">
    <property type="entry name" value="Holocyt_c/c1_synthase"/>
</dbReference>
<keyword evidence="3 10" id="KW-0349">Heme</keyword>
<gene>
    <name evidence="12" type="ORF">PSNMU_V1.4_AUG-EV-PASAV3_0070780</name>
</gene>
<feature type="compositionally biased region" description="Low complexity" evidence="11">
    <location>
        <begin position="133"/>
        <end position="143"/>
    </location>
</feature>
<feature type="region of interest" description="Disordered" evidence="11">
    <location>
        <begin position="55"/>
        <end position="216"/>
    </location>
</feature>
<comment type="function">
    <text evidence="10">Lyase that catalyzes the covalent linking of the heme group to the cytochrome C apoprotein to produce the mature functional cytochrome.</text>
</comment>
<keyword evidence="6 10" id="KW-0408">Iron</keyword>
<dbReference type="AlphaFoldDB" id="A0A448ZDV1"/>
<comment type="similarity">
    <text evidence="2 10">Belongs to the cytochrome c-type heme lyase family.</text>
</comment>
<evidence type="ECO:0000256" key="6">
    <source>
        <dbReference type="ARBA" id="ARBA00023004"/>
    </source>
</evidence>
<evidence type="ECO:0000256" key="11">
    <source>
        <dbReference type="SAM" id="MobiDB-lite"/>
    </source>
</evidence>
<reference evidence="12 13" key="1">
    <citation type="submission" date="2019-01" db="EMBL/GenBank/DDBJ databases">
        <authorList>
            <person name="Ferrante I. M."/>
        </authorList>
    </citation>
    <scope>NUCLEOTIDE SEQUENCE [LARGE SCALE GENOMIC DNA]</scope>
    <source>
        <strain evidence="12 13">B856</strain>
    </source>
</reference>
<evidence type="ECO:0000313" key="12">
    <source>
        <dbReference type="EMBL" id="VEU40201.1"/>
    </source>
</evidence>
<evidence type="ECO:0000256" key="5">
    <source>
        <dbReference type="ARBA" id="ARBA00022792"/>
    </source>
</evidence>
<evidence type="ECO:0000256" key="7">
    <source>
        <dbReference type="ARBA" id="ARBA00023128"/>
    </source>
</evidence>